<evidence type="ECO:0000256" key="5">
    <source>
        <dbReference type="PROSITE-ProRule" id="PRU00309"/>
    </source>
</evidence>
<sequence length="776" mass="89439">MPKCIVTNCPHRTGQKEIYPSVILHPFPANIEKIKKWLLQTGQNYGDYEVFAKKVLEAKKTDAYRICSRHFAEDKYVQKGPRKLLRKDAIPTLFSNLHPLIQLHSITGPPPRKRKRGDDKESGPSTSSIVRIISRARTIGTQTDPEYLKRTTGMTTLPLSFMCSTYTQSEVPFEVMHMQCQTGEDSDRAEFWRIEKDHLYPASFSTPSKPSINSQWNTDEYSEPAKLWRVEKDHLYSISLSTPTNPCIITIQTPKSTRPNTLPVQENKMTEVALATSFSTTEEPKDPNLDSLEYTPQDSRGSSKSNYNQADKISYIADRKFVVFESSLDKLLRLIPCQHNEGEKCEAPIKEIQKHIDGSMVNIQLLCRNNHKSLYWNSQPMTSDMAVGNILMSSSIVLSGLSFQKVKEMYDLFGVQAISHTTFCQHQNKYIFPAIDYNWKKEQQEIFKEIGEDSVVLAGDRQFDNPRQSANYCIYSFMNIPTRKIVNFKIVQLEAGQKPTVMEKQAFQECLDELLSKKVNVQMVATDRHVPIRELMATKYKHIEHQFDAWQLCKWVAKKITAASKKPKCQGLTWWITPIQNHLWWCVQTSRQNPDVLIDKWLSVLFHIADVHNFPRLKHYKRCIHTTLTPQKRKEIKWIKPSHPAHRALEKIVSDPALLKDLQHITQISHTPQFEVYRSKSLKYRSKNYSYKIESAYARTILAILSNNHSVGKERTALRSPSKSDLPVVEKCCKTVFSKQEKDWVATPIYKQGVDSHLFKLMNDCLSIMSGDVLCE</sequence>
<keyword evidence="3" id="KW-0862">Zinc</keyword>
<feature type="domain" description="THAP-type" evidence="7">
    <location>
        <begin position="1"/>
        <end position="94"/>
    </location>
</feature>
<evidence type="ECO:0000313" key="10">
    <source>
        <dbReference type="RefSeq" id="XP_004912165.2"/>
    </source>
</evidence>
<evidence type="ECO:0000256" key="6">
    <source>
        <dbReference type="SAM" id="MobiDB-lite"/>
    </source>
</evidence>
<reference evidence="8" key="2">
    <citation type="submission" date="2020-05" db="UniProtKB">
        <authorList>
            <consortium name="Ensembl"/>
        </authorList>
    </citation>
    <scope>IDENTIFICATION</scope>
</reference>
<dbReference type="InterPro" id="IPR037660">
    <property type="entry name" value="CCDC51"/>
</dbReference>
<dbReference type="PANTHER" id="PTHR28624:SF1">
    <property type="entry name" value="MITOCHONDRIAL POTASSIUM CHANNEL"/>
    <property type="match status" value="1"/>
</dbReference>
<dbReference type="Bgee" id="ENSXETG00000037124">
    <property type="expression patterns" value="Expressed in ovary and 8 other cell types or tissues"/>
</dbReference>
<dbReference type="SMART" id="SM00980">
    <property type="entry name" value="THAP"/>
    <property type="match status" value="1"/>
</dbReference>
<dbReference type="Ensembl" id="ENSXETT00000093519">
    <property type="protein sequence ID" value="ENSXETP00000075410"/>
    <property type="gene ID" value="ENSXETG00000037124"/>
</dbReference>
<feature type="compositionally biased region" description="Polar residues" evidence="6">
    <location>
        <begin position="294"/>
        <end position="306"/>
    </location>
</feature>
<keyword evidence="9" id="KW-1185">Reference proteome</keyword>
<dbReference type="GeneID" id="100487113"/>
<dbReference type="CTD" id="54851"/>
<evidence type="ECO:0000313" key="9">
    <source>
        <dbReference type="Proteomes" id="UP000008143"/>
    </source>
</evidence>
<dbReference type="GeneTree" id="ENSGT00940000164945"/>
<dbReference type="SMART" id="SM00692">
    <property type="entry name" value="DM3"/>
    <property type="match status" value="1"/>
</dbReference>
<evidence type="ECO:0000256" key="3">
    <source>
        <dbReference type="ARBA" id="ARBA00022833"/>
    </source>
</evidence>
<evidence type="ECO:0000313" key="8">
    <source>
        <dbReference type="Ensembl" id="ENSXETP00000075410"/>
    </source>
</evidence>
<evidence type="ECO:0000313" key="11">
    <source>
        <dbReference type="Xenbase" id="XB-GENE-479219"/>
    </source>
</evidence>
<evidence type="ECO:0000259" key="7">
    <source>
        <dbReference type="PROSITE" id="PS50950"/>
    </source>
</evidence>
<evidence type="ECO:0000256" key="4">
    <source>
        <dbReference type="ARBA" id="ARBA00023125"/>
    </source>
</evidence>
<dbReference type="OrthoDB" id="9934617at2759"/>
<dbReference type="SUPFAM" id="SSF57716">
    <property type="entry name" value="Glucocorticoid receptor-like (DNA-binding domain)"/>
    <property type="match status" value="1"/>
</dbReference>
<evidence type="ECO:0000256" key="1">
    <source>
        <dbReference type="ARBA" id="ARBA00022723"/>
    </source>
</evidence>
<reference evidence="10" key="3">
    <citation type="submission" date="2025-04" db="UniProtKB">
        <authorList>
            <consortium name="RefSeq"/>
        </authorList>
    </citation>
    <scope>IDENTIFICATION</scope>
    <source>
        <strain evidence="10">Nigerian</strain>
        <tissue evidence="10">Liver and blood</tissue>
    </source>
</reference>
<evidence type="ECO:0000256" key="2">
    <source>
        <dbReference type="ARBA" id="ARBA00022771"/>
    </source>
</evidence>
<dbReference type="AlphaFoldDB" id="A0A6I8R0J8"/>
<dbReference type="AGR" id="Xenbase:XB-GENE-479219"/>
<dbReference type="GO" id="GO:0008270">
    <property type="term" value="F:zinc ion binding"/>
    <property type="evidence" value="ECO:0007669"/>
    <property type="project" value="UniProtKB-KW"/>
</dbReference>
<dbReference type="InterPro" id="IPR006612">
    <property type="entry name" value="THAP_Znf"/>
</dbReference>
<dbReference type="Proteomes" id="UP000008143">
    <property type="component" value="Chromosome 2"/>
</dbReference>
<feature type="region of interest" description="Disordered" evidence="6">
    <location>
        <begin position="277"/>
        <end position="306"/>
    </location>
</feature>
<gene>
    <name evidence="8 10 11" type="primary">ankrd49</name>
</gene>
<dbReference type="PANTHER" id="PTHR28624">
    <property type="entry name" value="COILED-COIL DOMAIN-CONTAINING PROTEIN 51"/>
    <property type="match status" value="1"/>
</dbReference>
<protein>
    <submittedName>
        <fullName evidence="8">Ankyrin repeat domain 49</fullName>
    </submittedName>
    <submittedName>
        <fullName evidence="10">Ankyrin repeat domain-containing protein 49 isoform X1</fullName>
    </submittedName>
</protein>
<organism evidence="8">
    <name type="scientific">Xenopus tropicalis</name>
    <name type="common">Western clawed frog</name>
    <name type="synonym">Silurana tropicalis</name>
    <dbReference type="NCBI Taxonomy" id="8364"/>
    <lineage>
        <taxon>Eukaryota</taxon>
        <taxon>Metazoa</taxon>
        <taxon>Chordata</taxon>
        <taxon>Craniata</taxon>
        <taxon>Vertebrata</taxon>
        <taxon>Euteleostomi</taxon>
        <taxon>Amphibia</taxon>
        <taxon>Batrachia</taxon>
        <taxon>Anura</taxon>
        <taxon>Pipoidea</taxon>
        <taxon>Pipidae</taxon>
        <taxon>Xenopodinae</taxon>
        <taxon>Xenopus</taxon>
        <taxon>Silurana</taxon>
    </lineage>
</organism>
<dbReference type="PROSITE" id="PS50950">
    <property type="entry name" value="ZF_THAP"/>
    <property type="match status" value="1"/>
</dbReference>
<dbReference type="GO" id="GO:0003677">
    <property type="term" value="F:DNA binding"/>
    <property type="evidence" value="ECO:0007669"/>
    <property type="project" value="UniProtKB-UniRule"/>
</dbReference>
<keyword evidence="4 5" id="KW-0238">DNA-binding</keyword>
<name>A0A6I8R0J8_XENTR</name>
<dbReference type="Xenbase" id="XB-GENE-479219">
    <property type="gene designation" value="ankrd49"/>
</dbReference>
<accession>A0A6I8R0J8</accession>
<feature type="region of interest" description="Disordered" evidence="6">
    <location>
        <begin position="105"/>
        <end position="127"/>
    </location>
</feature>
<dbReference type="RefSeq" id="XP_004912165.2">
    <property type="nucleotide sequence ID" value="XM_004912108.4"/>
</dbReference>
<keyword evidence="2 5" id="KW-0863">Zinc-finger</keyword>
<dbReference type="KEGG" id="xtr:100487113"/>
<proteinExistence type="predicted"/>
<dbReference type="Pfam" id="PF05485">
    <property type="entry name" value="THAP"/>
    <property type="match status" value="1"/>
</dbReference>
<reference evidence="8" key="1">
    <citation type="journal article" date="2010" name="Science">
        <title>The genome of the Western clawed frog Xenopus tropicalis.</title>
        <authorList>
            <person name="Hellsten U."/>
            <person name="Harland R.M."/>
            <person name="Gilchrist M.J."/>
            <person name="Hendrix D."/>
            <person name="Jurka J."/>
            <person name="Kapitonov V."/>
            <person name="Ovcharenko I."/>
            <person name="Putnam N.H."/>
            <person name="Shu S."/>
            <person name="Taher L."/>
            <person name="Blitz I.L."/>
            <person name="Blumberg B."/>
            <person name="Dichmann D.S."/>
            <person name="Dubchak I."/>
            <person name="Amaya E."/>
            <person name="Detter J.C."/>
            <person name="Fletcher R."/>
            <person name="Gerhard D.S."/>
            <person name="Goodstein D."/>
            <person name="Graves T."/>
            <person name="Grigoriev I.V."/>
            <person name="Grimwood J."/>
            <person name="Kawashima T."/>
            <person name="Lindquist E."/>
            <person name="Lucas S.M."/>
            <person name="Mead P.E."/>
            <person name="Mitros T."/>
            <person name="Ogino H."/>
            <person name="Ohta Y."/>
            <person name="Poliakov A.V."/>
            <person name="Pollet N."/>
            <person name="Robert J."/>
            <person name="Salamov A."/>
            <person name="Sater A.K."/>
            <person name="Schmutz J."/>
            <person name="Terry A."/>
            <person name="Vize P.D."/>
            <person name="Warren W.C."/>
            <person name="Wells D."/>
            <person name="Wills A."/>
            <person name="Wilson R.K."/>
            <person name="Zimmerman L.B."/>
            <person name="Zorn A.M."/>
            <person name="Grainger R."/>
            <person name="Grammer T."/>
            <person name="Khokha M.K."/>
            <person name="Richardson P.M."/>
            <person name="Rokhsar D.S."/>
        </authorList>
    </citation>
    <scope>NUCLEOTIDE SEQUENCE [LARGE SCALE GENOMIC DNA]</scope>
    <source>
        <strain evidence="8">Nigerian</strain>
    </source>
</reference>
<keyword evidence="1" id="KW-0479">Metal-binding</keyword>